<proteinExistence type="predicted"/>
<dbReference type="InterPro" id="IPR018641">
    <property type="entry name" value="Trfase_1_rSAM/seldom-assoc"/>
</dbReference>
<sequence length="224" mass="25580">MGILSSKHTDGANEMATEFHFPTSKKALIIFTRNPELGKCKTRLAQTIGDENALEVYKFLLNHTASIAKEVKADHYVFYSENIIKDDLWDVGTFRKKLQKGNDLGQRMQNAFVELFEMGYEKVAIIGSDLLDLDVELVNNAFSQLEFDDVVIGPALDGGYYLLGMKNLYPKVFQNKAWGTSSILNSTLQDLQNCSVYLLKELNDIDTFEDMRDYEQLKKFHIKK</sequence>
<dbReference type="PANTHER" id="PTHR36529:SF1">
    <property type="entry name" value="GLYCOSYLTRANSFERASE"/>
    <property type="match status" value="1"/>
</dbReference>
<accession>A0A7W2R4W2</accession>
<dbReference type="RefSeq" id="WP_182205803.1">
    <property type="nucleotide sequence ID" value="NZ_JACGLT010000009.1"/>
</dbReference>
<dbReference type="PANTHER" id="PTHR36529">
    <property type="entry name" value="SLL1095 PROTEIN"/>
    <property type="match status" value="1"/>
</dbReference>
<dbReference type="GO" id="GO:0016740">
    <property type="term" value="F:transferase activity"/>
    <property type="evidence" value="ECO:0007669"/>
    <property type="project" value="UniProtKB-KW"/>
</dbReference>
<reference evidence="1 2" key="1">
    <citation type="submission" date="2020-07" db="EMBL/GenBank/DDBJ databases">
        <title>Bacterium isolated from marine sediment.</title>
        <authorList>
            <person name="Shang D."/>
        </authorList>
    </citation>
    <scope>NUCLEOTIDE SEQUENCE [LARGE SCALE GENOMIC DNA]</scope>
    <source>
        <strain evidence="1 2">F6074</strain>
    </source>
</reference>
<protein>
    <submittedName>
        <fullName evidence="1">TIGR04282 family arsenosugar biosynthesis glycosyltransferase</fullName>
    </submittedName>
</protein>
<dbReference type="AlphaFoldDB" id="A0A7W2R4W2"/>
<gene>
    <name evidence="1" type="ORF">H3Z82_12280</name>
</gene>
<dbReference type="SUPFAM" id="SSF53448">
    <property type="entry name" value="Nucleotide-diphospho-sugar transferases"/>
    <property type="match status" value="1"/>
</dbReference>
<dbReference type="Pfam" id="PF09837">
    <property type="entry name" value="DUF2064"/>
    <property type="match status" value="1"/>
</dbReference>
<keyword evidence="1" id="KW-0808">Transferase</keyword>
<dbReference type="NCBIfam" id="TIGR04282">
    <property type="entry name" value="glyco_like_cofC"/>
    <property type="match status" value="1"/>
</dbReference>
<evidence type="ECO:0000313" key="1">
    <source>
        <dbReference type="EMBL" id="MBA6153505.1"/>
    </source>
</evidence>
<comment type="caution">
    <text evidence="1">The sequence shown here is derived from an EMBL/GenBank/DDBJ whole genome shotgun (WGS) entry which is preliminary data.</text>
</comment>
<dbReference type="InterPro" id="IPR029044">
    <property type="entry name" value="Nucleotide-diphossugar_trans"/>
</dbReference>
<dbReference type="Gene3D" id="3.90.550.10">
    <property type="entry name" value="Spore Coat Polysaccharide Biosynthesis Protein SpsA, Chain A"/>
    <property type="match status" value="1"/>
</dbReference>
<organism evidence="1 2">
    <name type="scientific">Gelidibacter maritimus</name>
    <dbReference type="NCBI Taxonomy" id="2761487"/>
    <lineage>
        <taxon>Bacteria</taxon>
        <taxon>Pseudomonadati</taxon>
        <taxon>Bacteroidota</taxon>
        <taxon>Flavobacteriia</taxon>
        <taxon>Flavobacteriales</taxon>
        <taxon>Flavobacteriaceae</taxon>
        <taxon>Gelidibacter</taxon>
    </lineage>
</organism>
<dbReference type="Proteomes" id="UP000541857">
    <property type="component" value="Unassembled WGS sequence"/>
</dbReference>
<name>A0A7W2R4W2_9FLAO</name>
<dbReference type="EMBL" id="JACGLT010000009">
    <property type="protein sequence ID" value="MBA6153505.1"/>
    <property type="molecule type" value="Genomic_DNA"/>
</dbReference>
<keyword evidence="2" id="KW-1185">Reference proteome</keyword>
<evidence type="ECO:0000313" key="2">
    <source>
        <dbReference type="Proteomes" id="UP000541857"/>
    </source>
</evidence>